<gene>
    <name evidence="2" type="ORF">TCHU04912_LOCUS14355</name>
</gene>
<evidence type="ECO:0000256" key="1">
    <source>
        <dbReference type="SAM" id="MobiDB-lite"/>
    </source>
</evidence>
<proteinExistence type="predicted"/>
<dbReference type="EMBL" id="HBGG01027828">
    <property type="protein sequence ID" value="CAD9212116.1"/>
    <property type="molecule type" value="Transcribed_RNA"/>
</dbReference>
<reference evidence="2" key="1">
    <citation type="submission" date="2021-01" db="EMBL/GenBank/DDBJ databases">
        <authorList>
            <person name="Corre E."/>
            <person name="Pelletier E."/>
            <person name="Niang G."/>
            <person name="Scheremetjew M."/>
            <person name="Finn R."/>
            <person name="Kale V."/>
            <person name="Holt S."/>
            <person name="Cochrane G."/>
            <person name="Meng A."/>
            <person name="Brown T."/>
            <person name="Cohen L."/>
        </authorList>
    </citation>
    <scope>NUCLEOTIDE SEQUENCE</scope>
    <source>
        <strain evidence="2">PLY429</strain>
    </source>
</reference>
<sequence>MPTSTTMPCLGRDERTSKGMRKCGLGTGTGMVRMGGELVAYSFKQKKTGYKAPNAYGAKPTFPTDTTNRHFQNSIKVVGETMNKDKKLMPYSHNAPRNRPKETMENTVGKRYGTPASCKTETYKGMSHFYLKDRHPESNKPWKTTNQVFSECAGIQNTVGLVNPGIASDMAKTCHKKQGIYTK</sequence>
<feature type="region of interest" description="Disordered" evidence="1">
    <location>
        <begin position="90"/>
        <end position="112"/>
    </location>
</feature>
<feature type="region of interest" description="Disordered" evidence="1">
    <location>
        <begin position="1"/>
        <end position="20"/>
    </location>
</feature>
<dbReference type="AlphaFoldDB" id="A0A7S1SXM3"/>
<protein>
    <submittedName>
        <fullName evidence="2">Uncharacterized protein</fullName>
    </submittedName>
</protein>
<organism evidence="2">
    <name type="scientific">Tetraselmis chuii</name>
    <dbReference type="NCBI Taxonomy" id="63592"/>
    <lineage>
        <taxon>Eukaryota</taxon>
        <taxon>Viridiplantae</taxon>
        <taxon>Chlorophyta</taxon>
        <taxon>core chlorophytes</taxon>
        <taxon>Chlorodendrophyceae</taxon>
        <taxon>Chlorodendrales</taxon>
        <taxon>Chlorodendraceae</taxon>
        <taxon>Tetraselmis</taxon>
    </lineage>
</organism>
<evidence type="ECO:0000313" key="2">
    <source>
        <dbReference type="EMBL" id="CAD9212116.1"/>
    </source>
</evidence>
<accession>A0A7S1SXM3</accession>
<name>A0A7S1SXM3_9CHLO</name>